<feature type="transmembrane region" description="Helical" evidence="9">
    <location>
        <begin position="288"/>
        <end position="311"/>
    </location>
</feature>
<evidence type="ECO:0000256" key="3">
    <source>
        <dbReference type="ARBA" id="ARBA00022448"/>
    </source>
</evidence>
<dbReference type="Gene3D" id="1.20.1740.10">
    <property type="entry name" value="Amino acid/polyamine transporter I"/>
    <property type="match status" value="1"/>
</dbReference>
<evidence type="ECO:0000256" key="7">
    <source>
        <dbReference type="ARBA" id="ARBA00022989"/>
    </source>
</evidence>
<feature type="transmembrane region" description="Helical" evidence="9">
    <location>
        <begin position="133"/>
        <end position="154"/>
    </location>
</feature>
<accession>A0A7C5QS53</accession>
<comment type="subcellular location">
    <subcellularLocation>
        <location evidence="9">Cell inner membrane</location>
        <topology evidence="9">Multi-pass membrane protein</topology>
    </subcellularLocation>
    <subcellularLocation>
        <location evidence="1">Cell membrane</location>
        <topology evidence="1">Multi-pass membrane protein</topology>
    </subcellularLocation>
</comment>
<dbReference type="AlphaFoldDB" id="A0A7C5QS53"/>
<keyword evidence="5 9" id="KW-0812">Transmembrane</keyword>
<comment type="caution">
    <text evidence="11">The sequence shown here is derived from an EMBL/GenBank/DDBJ whole genome shotgun (WGS) entry which is preliminary data.</text>
</comment>
<feature type="transmembrane region" description="Helical" evidence="9">
    <location>
        <begin position="353"/>
        <end position="374"/>
    </location>
</feature>
<dbReference type="FunFam" id="1.20.1740.10:FF:000004">
    <property type="entry name" value="Sodium:alanine symporter family protein"/>
    <property type="match status" value="1"/>
</dbReference>
<keyword evidence="8 9" id="KW-0472">Membrane</keyword>
<dbReference type="PANTHER" id="PTHR30330">
    <property type="entry name" value="AGSS FAMILY TRANSPORTER, SODIUM-ALANINE"/>
    <property type="match status" value="1"/>
</dbReference>
<feature type="transmembrane region" description="Helical" evidence="9">
    <location>
        <begin position="234"/>
        <end position="252"/>
    </location>
</feature>
<dbReference type="NCBIfam" id="TIGR00835">
    <property type="entry name" value="agcS"/>
    <property type="match status" value="1"/>
</dbReference>
<feature type="transmembrane region" description="Helical" evidence="9">
    <location>
        <begin position="199"/>
        <end position="222"/>
    </location>
</feature>
<keyword evidence="7 9" id="KW-1133">Transmembrane helix</keyword>
<proteinExistence type="inferred from homology"/>
<dbReference type="PRINTS" id="PR00175">
    <property type="entry name" value="NAALASMPORT"/>
</dbReference>
<organism evidence="11">
    <name type="scientific">Hellea balneolensis</name>
    <dbReference type="NCBI Taxonomy" id="287478"/>
    <lineage>
        <taxon>Bacteria</taxon>
        <taxon>Pseudomonadati</taxon>
        <taxon>Pseudomonadota</taxon>
        <taxon>Alphaproteobacteria</taxon>
        <taxon>Maricaulales</taxon>
        <taxon>Robiginitomaculaceae</taxon>
        <taxon>Hellea</taxon>
    </lineage>
</organism>
<evidence type="ECO:0000256" key="4">
    <source>
        <dbReference type="ARBA" id="ARBA00022475"/>
    </source>
</evidence>
<sequence>MPILAVLLLGTGIYLTALLRFMPIYRIPAAFALLWKGRKTKKGEEGQITPFAALMTALSSTVGTGNLAGVATAITLGGPGAIFWMWMTALVGMATKYAESMLAVRYREVDEFGNYKGGPMYYIKNGLGPKWKWLAILFSVGAMCSAVTAGNMVQSNGIAEVANHSFNAPPIATGLVLEALAFVVIIGGIKSIGKFASKLVPFMAFSYVAAAILVLIMNASGIPTAFKLIFTDAFNGQAAVGGFSGAVVALAIRAGIARGLFSNEAGQGSAPIAHAAAKTKDPVQQGTIAMLGTFIDTIVICTMTALVILTVKGNFTADVNGVQQAVDYAWQSNLEGARITSAAFEAGIPGGGWIITFALMIFAFTTILGWSYYGERAISYLFGEKAVFPFRIIWCIFTFGGAMLTVKSVWKLGDIGNALMAAPNLVALLLLSGVVASMTRGGDKHRKIHPHDESEHAKGLHSPDG</sequence>
<dbReference type="PANTHER" id="PTHR30330:SF3">
    <property type="entry name" value="TRANSCRIPTIONAL REGULATOR, LRP FAMILY"/>
    <property type="match status" value="1"/>
</dbReference>
<keyword evidence="4" id="KW-1003">Cell membrane</keyword>
<feature type="transmembrane region" description="Helical" evidence="9">
    <location>
        <begin position="81"/>
        <end position="98"/>
    </location>
</feature>
<evidence type="ECO:0000256" key="9">
    <source>
        <dbReference type="RuleBase" id="RU363064"/>
    </source>
</evidence>
<name>A0A7C5QS53_9PROT</name>
<keyword evidence="9" id="KW-0997">Cell inner membrane</keyword>
<feature type="transmembrane region" description="Helical" evidence="9">
    <location>
        <begin position="6"/>
        <end position="27"/>
    </location>
</feature>
<dbReference type="PROSITE" id="PS00873">
    <property type="entry name" value="NA_ALANINE_SYMP"/>
    <property type="match status" value="1"/>
</dbReference>
<keyword evidence="6 9" id="KW-0769">Symport</keyword>
<keyword evidence="3 9" id="KW-0813">Transport</keyword>
<feature type="compositionally biased region" description="Basic and acidic residues" evidence="10">
    <location>
        <begin position="450"/>
        <end position="465"/>
    </location>
</feature>
<feature type="transmembrane region" description="Helical" evidence="9">
    <location>
        <begin position="386"/>
        <end position="406"/>
    </location>
</feature>
<evidence type="ECO:0000256" key="2">
    <source>
        <dbReference type="ARBA" id="ARBA00009261"/>
    </source>
</evidence>
<feature type="region of interest" description="Disordered" evidence="10">
    <location>
        <begin position="442"/>
        <end position="465"/>
    </location>
</feature>
<evidence type="ECO:0000256" key="6">
    <source>
        <dbReference type="ARBA" id="ARBA00022847"/>
    </source>
</evidence>
<gene>
    <name evidence="11" type="ORF">ENJ42_06360</name>
</gene>
<dbReference type="GO" id="GO:0005886">
    <property type="term" value="C:plasma membrane"/>
    <property type="evidence" value="ECO:0007669"/>
    <property type="project" value="UniProtKB-SubCell"/>
</dbReference>
<evidence type="ECO:0000256" key="5">
    <source>
        <dbReference type="ARBA" id="ARBA00022692"/>
    </source>
</evidence>
<dbReference type="Proteomes" id="UP000885830">
    <property type="component" value="Unassembled WGS sequence"/>
</dbReference>
<feature type="transmembrane region" description="Helical" evidence="9">
    <location>
        <begin position="166"/>
        <end position="187"/>
    </location>
</feature>
<dbReference type="EMBL" id="DRMJ01000326">
    <property type="protein sequence ID" value="HHL43219.1"/>
    <property type="molecule type" value="Genomic_DNA"/>
</dbReference>
<evidence type="ECO:0000313" key="11">
    <source>
        <dbReference type="EMBL" id="HHL43219.1"/>
    </source>
</evidence>
<evidence type="ECO:0000256" key="1">
    <source>
        <dbReference type="ARBA" id="ARBA00004651"/>
    </source>
</evidence>
<dbReference type="GO" id="GO:0005283">
    <property type="term" value="F:amino acid:sodium symporter activity"/>
    <property type="evidence" value="ECO:0007669"/>
    <property type="project" value="InterPro"/>
</dbReference>
<evidence type="ECO:0000256" key="8">
    <source>
        <dbReference type="ARBA" id="ARBA00023136"/>
    </source>
</evidence>
<feature type="transmembrane region" description="Helical" evidence="9">
    <location>
        <begin position="418"/>
        <end position="438"/>
    </location>
</feature>
<reference evidence="11" key="1">
    <citation type="journal article" date="2020" name="mSystems">
        <title>Genome- and Community-Level Interaction Insights into Carbon Utilization and Element Cycling Functions of Hydrothermarchaeota in Hydrothermal Sediment.</title>
        <authorList>
            <person name="Zhou Z."/>
            <person name="Liu Y."/>
            <person name="Xu W."/>
            <person name="Pan J."/>
            <person name="Luo Z.H."/>
            <person name="Li M."/>
        </authorList>
    </citation>
    <scope>NUCLEOTIDE SEQUENCE [LARGE SCALE GENOMIC DNA]</scope>
    <source>
        <strain evidence="11">HyVt-485</strain>
    </source>
</reference>
<evidence type="ECO:0000256" key="10">
    <source>
        <dbReference type="SAM" id="MobiDB-lite"/>
    </source>
</evidence>
<dbReference type="Pfam" id="PF01235">
    <property type="entry name" value="Na_Ala_symp"/>
    <property type="match status" value="1"/>
</dbReference>
<comment type="similarity">
    <text evidence="2 9">Belongs to the alanine or glycine:cation symporter (AGCS) (TC 2.A.25) family.</text>
</comment>
<protein>
    <submittedName>
        <fullName evidence="11">Sodium:alanine symporter family protein</fullName>
    </submittedName>
</protein>
<dbReference type="InterPro" id="IPR001463">
    <property type="entry name" value="Na/Ala_symport"/>
</dbReference>